<dbReference type="SUPFAM" id="SSF56349">
    <property type="entry name" value="DNA breaking-rejoining enzymes"/>
    <property type="match status" value="1"/>
</dbReference>
<reference evidence="3" key="1">
    <citation type="journal article" date="2019" name="Int. J. Syst. Evol. Microbiol.">
        <title>The Global Catalogue of Microorganisms (GCM) 10K type strain sequencing project: providing services to taxonomists for standard genome sequencing and annotation.</title>
        <authorList>
            <consortium name="The Broad Institute Genomics Platform"/>
            <consortium name="The Broad Institute Genome Sequencing Center for Infectious Disease"/>
            <person name="Wu L."/>
            <person name="Ma J."/>
        </authorList>
    </citation>
    <scope>NUCLEOTIDE SEQUENCE [LARGE SCALE GENOMIC DNA]</scope>
    <source>
        <strain evidence="3">CGMCC 1.18439</strain>
    </source>
</reference>
<keyword evidence="1" id="KW-0233">DNA recombination</keyword>
<proteinExistence type="predicted"/>
<dbReference type="InterPro" id="IPR013762">
    <property type="entry name" value="Integrase-like_cat_sf"/>
</dbReference>
<dbReference type="InterPro" id="IPR011010">
    <property type="entry name" value="DNA_brk_join_enz"/>
</dbReference>
<dbReference type="Gene3D" id="1.10.443.10">
    <property type="entry name" value="Intergrase catalytic core"/>
    <property type="match status" value="1"/>
</dbReference>
<protein>
    <recommendedName>
        <fullName evidence="4">Tyr recombinase domain-containing protein</fullName>
    </recommendedName>
</protein>
<dbReference type="EMBL" id="BNAL01000002">
    <property type="protein sequence ID" value="GHF94576.1"/>
    <property type="molecule type" value="Genomic_DNA"/>
</dbReference>
<evidence type="ECO:0000313" key="3">
    <source>
        <dbReference type="Proteomes" id="UP000632154"/>
    </source>
</evidence>
<evidence type="ECO:0008006" key="4">
    <source>
        <dbReference type="Google" id="ProtNLM"/>
    </source>
</evidence>
<comment type="caution">
    <text evidence="2">The sequence shown here is derived from an EMBL/GenBank/DDBJ whole genome shotgun (WGS) entry which is preliminary data.</text>
</comment>
<name>A0ABQ3K0T5_9DEIO</name>
<dbReference type="Proteomes" id="UP000632154">
    <property type="component" value="Unassembled WGS sequence"/>
</dbReference>
<evidence type="ECO:0000256" key="1">
    <source>
        <dbReference type="ARBA" id="ARBA00023172"/>
    </source>
</evidence>
<organism evidence="2 3">
    <name type="scientific">Deinococcus piscis</name>
    <dbReference type="NCBI Taxonomy" id="394230"/>
    <lineage>
        <taxon>Bacteria</taxon>
        <taxon>Thermotogati</taxon>
        <taxon>Deinococcota</taxon>
        <taxon>Deinococci</taxon>
        <taxon>Deinococcales</taxon>
        <taxon>Deinococcaceae</taxon>
        <taxon>Deinococcus</taxon>
    </lineage>
</organism>
<gene>
    <name evidence="2" type="ORF">GCM10017783_03270</name>
</gene>
<accession>A0ABQ3K0T5</accession>
<keyword evidence="3" id="KW-1185">Reference proteome</keyword>
<evidence type="ECO:0000313" key="2">
    <source>
        <dbReference type="EMBL" id="GHF94576.1"/>
    </source>
</evidence>
<sequence length="293" mass="32928">MTGGGSEVAQDERQLKLARAVQEADLDRVVAMLPDAFRAPQHTVRSTLKWIFEAAERDGVNLLSPPEDFQAWLGAPLGETRSGPDTAKPNTVRTRLTLLGAMYRALYEEGLIRRDPLYGYKRPPAQRQLNYLPSRPAIERLILQAKDPEMRAALRLITRQAFQTGEVLDLKWADIDPQRGTILRRRTETHLAPEVLHSLQHLADKHGGWFFSKGHVLTIRTDAGFRQALWRTCKEANVDYVPPSHLRQAALRDFGQTLTYLDAGYVSPKAYKEALGLAQGVLDSQDQSPKQGD</sequence>